<proteinExistence type="predicted"/>
<evidence type="ECO:0000313" key="4">
    <source>
        <dbReference type="EMBL" id="VFA81034.1"/>
    </source>
</evidence>
<gene>
    <name evidence="3" type="ORF">NCTC1935_00049</name>
    <name evidence="4" type="ORF">NCTC1935_00059</name>
</gene>
<dbReference type="PANTHER" id="PTHR46797">
    <property type="entry name" value="HTH-TYPE TRANSCRIPTIONAL REGULATOR"/>
    <property type="match status" value="1"/>
</dbReference>
<dbReference type="Pfam" id="PF13560">
    <property type="entry name" value="HTH_31"/>
    <property type="match status" value="1"/>
</dbReference>
<feature type="domain" description="HTH cro/C1-type" evidence="2">
    <location>
        <begin position="28"/>
        <end position="82"/>
    </location>
</feature>
<dbReference type="Pfam" id="PF01381">
    <property type="entry name" value="HTH_3"/>
    <property type="match status" value="1"/>
</dbReference>
<dbReference type="RefSeq" id="WP_137355149.1">
    <property type="nucleotide sequence ID" value="NZ_CAACYE020000006.1"/>
</dbReference>
<dbReference type="GO" id="GO:0005829">
    <property type="term" value="C:cytosol"/>
    <property type="evidence" value="ECO:0007669"/>
    <property type="project" value="TreeGrafter"/>
</dbReference>
<dbReference type="Gene3D" id="1.10.260.40">
    <property type="entry name" value="lambda repressor-like DNA-binding domains"/>
    <property type="match status" value="2"/>
</dbReference>
<dbReference type="SMART" id="SM00530">
    <property type="entry name" value="HTH_XRE"/>
    <property type="match status" value="2"/>
</dbReference>
<dbReference type="InterPro" id="IPR050807">
    <property type="entry name" value="TransReg_Diox_bact_type"/>
</dbReference>
<sequence length="162" mass="17613">MSPHGSPTDPSAGRVSRTVLTGFDPAVLTRVREQKGLTVPDLARMSGIGASTLYHWEGGRKLPQVSVLRRVAVELGVDLSELIVVPPDERMLSYYRNVKGYTQPELAAEVGMKTSTLSAVERAEIPLSDEVADRLSRVLGVAPELLRAGWNRARTRPPGTRA</sequence>
<evidence type="ECO:0000256" key="1">
    <source>
        <dbReference type="ARBA" id="ARBA00023125"/>
    </source>
</evidence>
<evidence type="ECO:0000259" key="2">
    <source>
        <dbReference type="PROSITE" id="PS50943"/>
    </source>
</evidence>
<dbReference type="SUPFAM" id="SSF47413">
    <property type="entry name" value="lambda repressor-like DNA-binding domains"/>
    <property type="match status" value="2"/>
</dbReference>
<organism evidence="4">
    <name type="scientific">Nocardia farcinica</name>
    <dbReference type="NCBI Taxonomy" id="37329"/>
    <lineage>
        <taxon>Bacteria</taxon>
        <taxon>Bacillati</taxon>
        <taxon>Actinomycetota</taxon>
        <taxon>Actinomycetes</taxon>
        <taxon>Mycobacteriales</taxon>
        <taxon>Nocardiaceae</taxon>
        <taxon>Nocardia</taxon>
    </lineage>
</organism>
<keyword evidence="1" id="KW-0238">DNA-binding</keyword>
<dbReference type="EMBL" id="CAACYE010000002">
    <property type="protein sequence ID" value="VFA81024.1"/>
    <property type="molecule type" value="Genomic_DNA"/>
</dbReference>
<dbReference type="GO" id="GO:0003677">
    <property type="term" value="F:DNA binding"/>
    <property type="evidence" value="ECO:0007669"/>
    <property type="project" value="UniProtKB-KW"/>
</dbReference>
<feature type="domain" description="HTH cro/C1-type" evidence="2">
    <location>
        <begin position="92"/>
        <end position="146"/>
    </location>
</feature>
<accession>A0A449G5K7</accession>
<dbReference type="EMBL" id="CAACYE010000002">
    <property type="protein sequence ID" value="VFA81034.1"/>
    <property type="molecule type" value="Genomic_DNA"/>
</dbReference>
<dbReference type="InterPro" id="IPR010982">
    <property type="entry name" value="Lambda_DNA-bd_dom_sf"/>
</dbReference>
<dbReference type="AlphaFoldDB" id="A0A449G5K7"/>
<name>A0A449G5K7_NOCFR</name>
<reference evidence="4" key="1">
    <citation type="submission" date="2019-02" db="EMBL/GenBank/DDBJ databases">
        <authorList>
            <consortium name="Pathogen Informatics"/>
        </authorList>
    </citation>
    <scope>NUCLEOTIDE SEQUENCE</scope>
    <source>
        <strain evidence="4">3012STDY6733949</strain>
    </source>
</reference>
<evidence type="ECO:0000313" key="3">
    <source>
        <dbReference type="EMBL" id="VFA81024.1"/>
    </source>
</evidence>
<dbReference type="GO" id="GO:0003700">
    <property type="term" value="F:DNA-binding transcription factor activity"/>
    <property type="evidence" value="ECO:0007669"/>
    <property type="project" value="TreeGrafter"/>
</dbReference>
<protein>
    <submittedName>
        <fullName evidence="4">Antitoxin HipB</fullName>
    </submittedName>
</protein>
<dbReference type="PROSITE" id="PS50943">
    <property type="entry name" value="HTH_CROC1"/>
    <property type="match status" value="2"/>
</dbReference>
<dbReference type="InterPro" id="IPR001387">
    <property type="entry name" value="Cro/C1-type_HTH"/>
</dbReference>
<dbReference type="PANTHER" id="PTHR46797:SF1">
    <property type="entry name" value="METHYLPHOSPHONATE SYNTHASE"/>
    <property type="match status" value="1"/>
</dbReference>
<dbReference type="CDD" id="cd00093">
    <property type="entry name" value="HTH_XRE"/>
    <property type="match status" value="2"/>
</dbReference>